<dbReference type="OrthoDB" id="7018784at2"/>
<evidence type="ECO:0000313" key="1">
    <source>
        <dbReference type="EMBL" id="RYJ63254.1"/>
    </source>
</evidence>
<reference evidence="1 2" key="1">
    <citation type="submission" date="2019-01" db="EMBL/GenBank/DDBJ databases">
        <title>High-quality draft genome of. Pseudomonas songnenensis str. L103, a full-fledged denitrifier isolated from 100 meters deep aquifer in a heavily nitrogen fertilized agricultural area.</title>
        <authorList>
            <person name="Liu M."/>
            <person name="Liu B."/>
        </authorList>
    </citation>
    <scope>NUCLEOTIDE SEQUENCE [LARGE SCALE GENOMIC DNA]</scope>
    <source>
        <strain evidence="1 2">L103</strain>
    </source>
</reference>
<organism evidence="1 2">
    <name type="scientific">Pseudomonas songnenensis</name>
    <dbReference type="NCBI Taxonomy" id="1176259"/>
    <lineage>
        <taxon>Bacteria</taxon>
        <taxon>Pseudomonadati</taxon>
        <taxon>Pseudomonadota</taxon>
        <taxon>Gammaproteobacteria</taxon>
        <taxon>Pseudomonadales</taxon>
        <taxon>Pseudomonadaceae</taxon>
        <taxon>Pseudomonas</taxon>
    </lineage>
</organism>
<name>A0A482UI58_9PSED</name>
<protein>
    <submittedName>
        <fullName evidence="1">Uncharacterized protein</fullName>
    </submittedName>
</protein>
<dbReference type="AlphaFoldDB" id="A0A482UI58"/>
<evidence type="ECO:0000313" key="2">
    <source>
        <dbReference type="Proteomes" id="UP000282800"/>
    </source>
</evidence>
<dbReference type="EMBL" id="RWYU02000002">
    <property type="protein sequence ID" value="RYJ63254.1"/>
    <property type="molecule type" value="Genomic_DNA"/>
</dbReference>
<dbReference type="Proteomes" id="UP000282800">
    <property type="component" value="Unassembled WGS sequence"/>
</dbReference>
<accession>A0A482UI58</accession>
<dbReference type="RefSeq" id="WP_126188823.1">
    <property type="nucleotide sequence ID" value="NZ_RWYU02000002.1"/>
</dbReference>
<sequence length="191" mass="20645">MQPAKHDLHIVQGSTLRDTLRLMQPRYEYRPITGLSGSPLRLTVDHGLPGNWLAWVEGVNGMQGVNRSTRESPHRVTVVDAATLEINALSAFGLNPSGGQLIYKPPVDLTGATARMQIREQVGGAVLLELTTENDGLAITAPGTITRTLSATQTAALAWTEAVYDLEVQYPDGTVQRYLQGAVTVSREVTV</sequence>
<proteinExistence type="predicted"/>
<gene>
    <name evidence="1" type="ORF">EJA06_004695</name>
</gene>
<comment type="caution">
    <text evidence="1">The sequence shown here is derived from an EMBL/GenBank/DDBJ whole genome shotgun (WGS) entry which is preliminary data.</text>
</comment>